<dbReference type="Gene3D" id="3.10.310.40">
    <property type="match status" value="1"/>
</dbReference>
<dbReference type="InterPro" id="IPR003156">
    <property type="entry name" value="DHHA1_dom"/>
</dbReference>
<dbReference type="InterPro" id="IPR045864">
    <property type="entry name" value="aa-tRNA-synth_II/BPL/LPL"/>
</dbReference>
<dbReference type="NCBIfam" id="TIGR00344">
    <property type="entry name" value="alaS"/>
    <property type="match status" value="1"/>
</dbReference>
<dbReference type="FunFam" id="3.30.54.20:FF:000001">
    <property type="entry name" value="Alanine--tRNA ligase"/>
    <property type="match status" value="1"/>
</dbReference>
<dbReference type="InterPro" id="IPR018164">
    <property type="entry name" value="Ala-tRNA-synth_IIc_N"/>
</dbReference>
<dbReference type="InterPro" id="IPR050058">
    <property type="entry name" value="Ala-tRNA_ligase"/>
</dbReference>
<dbReference type="PROSITE" id="PS50860">
    <property type="entry name" value="AA_TRNA_LIGASE_II_ALA"/>
    <property type="match status" value="1"/>
</dbReference>
<keyword evidence="11 14" id="KW-0030">Aminoacyl-tRNA synthetase</keyword>
<dbReference type="RefSeq" id="WP_013780973.1">
    <property type="nucleotide sequence ID" value="NC_015520.1"/>
</dbReference>
<keyword evidence="17" id="KW-1185">Reference proteome</keyword>
<keyword evidence="6 14" id="KW-0547">Nucleotide-binding</keyword>
<dbReference type="GO" id="GO:0005524">
    <property type="term" value="F:ATP binding"/>
    <property type="evidence" value="ECO:0007669"/>
    <property type="project" value="UniProtKB-UniRule"/>
</dbReference>
<reference evidence="17" key="1">
    <citation type="submission" date="2010-11" db="EMBL/GenBank/DDBJ databases">
        <title>The complete genome of Mahella australiensis DSM 15567.</title>
        <authorList>
            <consortium name="US DOE Joint Genome Institute (JGI-PGF)"/>
            <person name="Lucas S."/>
            <person name="Copeland A."/>
            <person name="Lapidus A."/>
            <person name="Bruce D."/>
            <person name="Goodwin L."/>
            <person name="Pitluck S."/>
            <person name="Kyrpides N."/>
            <person name="Mavromatis K."/>
            <person name="Pagani I."/>
            <person name="Ivanova N."/>
            <person name="Teshima H."/>
            <person name="Brettin T."/>
            <person name="Detter J.C."/>
            <person name="Han C."/>
            <person name="Tapia R."/>
            <person name="Land M."/>
            <person name="Hauser L."/>
            <person name="Markowitz V."/>
            <person name="Cheng J.-F."/>
            <person name="Hugenholtz P."/>
            <person name="Woyke T."/>
            <person name="Wu D."/>
            <person name="Spring S."/>
            <person name="Pukall R."/>
            <person name="Steenblock K."/>
            <person name="Schneider S."/>
            <person name="Klenk H.-P."/>
            <person name="Eisen J.A."/>
        </authorList>
    </citation>
    <scope>NUCLEOTIDE SEQUENCE [LARGE SCALE GENOMIC DNA]</scope>
    <source>
        <strain evidence="17">DSM 15567 / CIP 107919 / 50-1 BON</strain>
    </source>
</reference>
<dbReference type="GO" id="GO:0008270">
    <property type="term" value="F:zinc ion binding"/>
    <property type="evidence" value="ECO:0007669"/>
    <property type="project" value="UniProtKB-UniRule"/>
</dbReference>
<evidence type="ECO:0000256" key="10">
    <source>
        <dbReference type="ARBA" id="ARBA00022917"/>
    </source>
</evidence>
<dbReference type="STRING" id="697281.Mahau_1349"/>
<dbReference type="InterPro" id="IPR012947">
    <property type="entry name" value="tRNA_SAD"/>
</dbReference>
<dbReference type="InterPro" id="IPR009000">
    <property type="entry name" value="Transl_B-barrel_sf"/>
</dbReference>
<dbReference type="Pfam" id="PF07973">
    <property type="entry name" value="tRNA_SAD"/>
    <property type="match status" value="1"/>
</dbReference>
<dbReference type="GO" id="GO:0006419">
    <property type="term" value="P:alanyl-tRNA aminoacylation"/>
    <property type="evidence" value="ECO:0007669"/>
    <property type="project" value="UniProtKB-UniRule"/>
</dbReference>
<dbReference type="EMBL" id="CP002360">
    <property type="protein sequence ID" value="AEE96543.1"/>
    <property type="molecule type" value="Genomic_DNA"/>
</dbReference>
<comment type="subcellular location">
    <subcellularLocation>
        <location evidence="1 14">Cytoplasm</location>
    </subcellularLocation>
</comment>
<dbReference type="PANTHER" id="PTHR11777">
    <property type="entry name" value="ALANYL-TRNA SYNTHETASE"/>
    <property type="match status" value="1"/>
</dbReference>
<keyword evidence="4 14" id="KW-0436">Ligase</keyword>
<feature type="binding site" evidence="14">
    <location>
        <position position="672"/>
    </location>
    <ligand>
        <name>Zn(2+)</name>
        <dbReference type="ChEBI" id="CHEBI:29105"/>
    </ligand>
</feature>
<dbReference type="HAMAP" id="MF_00036_B">
    <property type="entry name" value="Ala_tRNA_synth_B"/>
    <property type="match status" value="1"/>
</dbReference>
<dbReference type="SUPFAM" id="SSF55681">
    <property type="entry name" value="Class II aaRS and biotin synthetases"/>
    <property type="match status" value="1"/>
</dbReference>
<evidence type="ECO:0000256" key="3">
    <source>
        <dbReference type="ARBA" id="ARBA00022555"/>
    </source>
</evidence>
<keyword evidence="7 14" id="KW-0862">Zinc</keyword>
<dbReference type="GO" id="GO:0002161">
    <property type="term" value="F:aminoacyl-tRNA deacylase activity"/>
    <property type="evidence" value="ECO:0007669"/>
    <property type="project" value="TreeGrafter"/>
</dbReference>
<dbReference type="SUPFAM" id="SSF50447">
    <property type="entry name" value="Translation proteins"/>
    <property type="match status" value="1"/>
</dbReference>
<comment type="domain">
    <text evidence="14">Consists of three domains; the N-terminal catalytic domain, the editing domain and the C-terminal C-Ala domain. The editing domain removes incorrectly charged amino acids, while the C-Ala domain, along with tRNA(Ala), serves as a bridge to cooperatively bring together the editing and aminoacylation centers thus stimulating deacylation of misacylated tRNAs.</text>
</comment>
<evidence type="ECO:0000313" key="16">
    <source>
        <dbReference type="EMBL" id="AEE96543.1"/>
    </source>
</evidence>
<dbReference type="Proteomes" id="UP000008457">
    <property type="component" value="Chromosome"/>
</dbReference>
<evidence type="ECO:0000313" key="17">
    <source>
        <dbReference type="Proteomes" id="UP000008457"/>
    </source>
</evidence>
<keyword evidence="14" id="KW-0963">Cytoplasm</keyword>
<evidence type="ECO:0000256" key="13">
    <source>
        <dbReference type="ARBA" id="ARBA00048300"/>
    </source>
</evidence>
<comment type="catalytic activity">
    <reaction evidence="13 14">
        <text>tRNA(Ala) + L-alanine + ATP = L-alanyl-tRNA(Ala) + AMP + diphosphate</text>
        <dbReference type="Rhea" id="RHEA:12540"/>
        <dbReference type="Rhea" id="RHEA-COMP:9657"/>
        <dbReference type="Rhea" id="RHEA-COMP:9923"/>
        <dbReference type="ChEBI" id="CHEBI:30616"/>
        <dbReference type="ChEBI" id="CHEBI:33019"/>
        <dbReference type="ChEBI" id="CHEBI:57972"/>
        <dbReference type="ChEBI" id="CHEBI:78442"/>
        <dbReference type="ChEBI" id="CHEBI:78497"/>
        <dbReference type="ChEBI" id="CHEBI:456215"/>
        <dbReference type="EC" id="6.1.1.7"/>
    </reaction>
</comment>
<evidence type="ECO:0000256" key="8">
    <source>
        <dbReference type="ARBA" id="ARBA00022840"/>
    </source>
</evidence>
<comment type="cofactor">
    <cofactor evidence="14">
        <name>Zn(2+)</name>
        <dbReference type="ChEBI" id="CHEBI:29105"/>
    </cofactor>
    <text evidence="14">Binds 1 zinc ion per subunit.</text>
</comment>
<dbReference type="Gene3D" id="3.30.54.20">
    <property type="match status" value="1"/>
</dbReference>
<dbReference type="SUPFAM" id="SSF101353">
    <property type="entry name" value="Putative anticodon-binding domain of alanyl-tRNA synthetase (AlaRS)"/>
    <property type="match status" value="1"/>
</dbReference>
<keyword evidence="5 14" id="KW-0479">Metal-binding</keyword>
<dbReference type="Gene3D" id="6.10.250.550">
    <property type="match status" value="1"/>
</dbReference>
<dbReference type="CDD" id="cd00673">
    <property type="entry name" value="AlaRS_core"/>
    <property type="match status" value="1"/>
</dbReference>
<organism evidence="16 17">
    <name type="scientific">Mahella australiensis (strain DSM 15567 / CIP 107919 / 50-1 BON)</name>
    <dbReference type="NCBI Taxonomy" id="697281"/>
    <lineage>
        <taxon>Bacteria</taxon>
        <taxon>Bacillati</taxon>
        <taxon>Bacillota</taxon>
        <taxon>Clostridia</taxon>
        <taxon>Thermoanaerobacterales</taxon>
        <taxon>Thermoanaerobacterales Family IV. Incertae Sedis</taxon>
        <taxon>Mahella</taxon>
    </lineage>
</organism>
<evidence type="ECO:0000256" key="7">
    <source>
        <dbReference type="ARBA" id="ARBA00022833"/>
    </source>
</evidence>
<dbReference type="AlphaFoldDB" id="F3ZX86"/>
<dbReference type="InterPro" id="IPR002318">
    <property type="entry name" value="Ala-tRNA-lgiase_IIc"/>
</dbReference>
<feature type="binding site" evidence="14">
    <location>
        <position position="566"/>
    </location>
    <ligand>
        <name>Zn(2+)</name>
        <dbReference type="ChEBI" id="CHEBI:29105"/>
    </ligand>
</feature>
<dbReference type="Gene3D" id="3.30.930.10">
    <property type="entry name" value="Bira Bifunctional Protein, Domain 2"/>
    <property type="match status" value="1"/>
</dbReference>
<keyword evidence="10 14" id="KW-0648">Protein biosynthesis</keyword>
<gene>
    <name evidence="14" type="primary">alaS</name>
    <name evidence="16" type="ordered locus">Mahau_1349</name>
</gene>
<dbReference type="GO" id="GO:0140096">
    <property type="term" value="F:catalytic activity, acting on a protein"/>
    <property type="evidence" value="ECO:0007669"/>
    <property type="project" value="UniProtKB-ARBA"/>
</dbReference>
<dbReference type="eggNOG" id="COG0013">
    <property type="taxonomic scope" value="Bacteria"/>
</dbReference>
<keyword evidence="8 14" id="KW-0067">ATP-binding</keyword>
<evidence type="ECO:0000259" key="15">
    <source>
        <dbReference type="PROSITE" id="PS50860"/>
    </source>
</evidence>
<dbReference type="PANTHER" id="PTHR11777:SF9">
    <property type="entry name" value="ALANINE--TRNA LIGASE, CYTOPLASMIC"/>
    <property type="match status" value="1"/>
</dbReference>
<dbReference type="SMART" id="SM00863">
    <property type="entry name" value="tRNA_SAD"/>
    <property type="match status" value="1"/>
</dbReference>
<name>F3ZX86_MAHA5</name>
<dbReference type="FunFam" id="3.30.980.10:FF:000004">
    <property type="entry name" value="Alanine--tRNA ligase, cytoplasmic"/>
    <property type="match status" value="1"/>
</dbReference>
<evidence type="ECO:0000256" key="14">
    <source>
        <dbReference type="HAMAP-Rule" id="MF_00036"/>
    </source>
</evidence>
<evidence type="ECO:0000256" key="5">
    <source>
        <dbReference type="ARBA" id="ARBA00022723"/>
    </source>
</evidence>
<evidence type="ECO:0000256" key="2">
    <source>
        <dbReference type="ARBA" id="ARBA00008226"/>
    </source>
</evidence>
<dbReference type="InterPro" id="IPR018165">
    <property type="entry name" value="Ala-tRNA-synth_IIc_core"/>
</dbReference>
<evidence type="ECO:0000256" key="12">
    <source>
        <dbReference type="ARBA" id="ARBA00024779"/>
    </source>
</evidence>
<dbReference type="KEGG" id="mas:Mahau_1349"/>
<feature type="binding site" evidence="14">
    <location>
        <position position="668"/>
    </location>
    <ligand>
        <name>Zn(2+)</name>
        <dbReference type="ChEBI" id="CHEBI:29105"/>
    </ligand>
</feature>
<reference evidence="16 17" key="2">
    <citation type="journal article" date="2011" name="Stand. Genomic Sci.">
        <title>Complete genome sequence of Mahella australiensis type strain (50-1 BON).</title>
        <authorList>
            <person name="Sikorski J."/>
            <person name="Teshima H."/>
            <person name="Nolan M."/>
            <person name="Lucas S."/>
            <person name="Hammon N."/>
            <person name="Deshpande S."/>
            <person name="Cheng J.F."/>
            <person name="Pitluck S."/>
            <person name="Liolios K."/>
            <person name="Pagani I."/>
            <person name="Ivanova N."/>
            <person name="Huntemann M."/>
            <person name="Mavromatis K."/>
            <person name="Ovchinikova G."/>
            <person name="Pati A."/>
            <person name="Tapia R."/>
            <person name="Han C."/>
            <person name="Goodwin L."/>
            <person name="Chen A."/>
            <person name="Palaniappan K."/>
            <person name="Land M."/>
            <person name="Hauser L."/>
            <person name="Ngatchou-Djao O.D."/>
            <person name="Rohde M."/>
            <person name="Pukall R."/>
            <person name="Spring S."/>
            <person name="Abt B."/>
            <person name="Goker M."/>
            <person name="Detter J.C."/>
            <person name="Woyke T."/>
            <person name="Bristow J."/>
            <person name="Markowitz V."/>
            <person name="Hugenholtz P."/>
            <person name="Eisen J.A."/>
            <person name="Kyrpides N.C."/>
            <person name="Klenk H.P."/>
            <person name="Lapidus A."/>
        </authorList>
    </citation>
    <scope>NUCLEOTIDE SEQUENCE [LARGE SCALE GENOMIC DNA]</scope>
    <source>
        <strain evidence="17">DSM 15567 / CIP 107919 / 50-1 BON</strain>
    </source>
</reference>
<evidence type="ECO:0000256" key="6">
    <source>
        <dbReference type="ARBA" id="ARBA00022741"/>
    </source>
</evidence>
<keyword evidence="9 14" id="KW-0694">RNA-binding</keyword>
<sequence length="883" mass="98630">MERLKVDDIRDRFLHFFESKGHLILPSFPLIPKNDKSLLLINSGMAPLKPYFTGQETPPSKRVTTCQKCIRTPDIERVGKTARHGTFFEMLGNFSFGDYFKKEAIPWAWEFVTQVLGLPVDRLWVSIYEQDDEAFDIWHNDVGLPEERIVRMGKEDNFWEIGVGPCGPCSELYFDRGEDKGCGKPDCGVGCECDRFVEFWNLVFTQFYRNEDGTYDKLEHPNIDTGMGLERMAVIMQGVDSIFEIDTIGAILDYVAEIAGVSYGSDDKNDMSLRVITDHARSAAFMAGDGILPSNEGRGYVMRRLIRRAIRHGRLLGIRDPFLYRVTDQVIEHFKGAYPELAQRRDFILRVINMEEERFDQTLDQGMLRLEEIIERMRAQGINTLNGEDAFKLYDTYGFPLDLTQEILSERGMKIDTDGFEKQMQAQKERARAARKQTNYMGSDEDIYAELPDDVISVFTGYDRLEDDGVVSAIVVDGELRNVAVEGDEVEIILDRTPFYAQSGGQVGDTGWLYGNGARAEVYDCKKATGRRIIHLGRMVEGSLAVGDKVHATVDEERRMATARNHTATHLLHKALRDTLGAHVEQAGSLVTPDRLRFDFSHFAPMTQQELDRVEYEVNKHILDDLEVTIEEMAIEEARKTGAMALFDEKYGDKVRVVSIDAYSKELCGGTHLKRTGQAGLFKIISESGVAAGVRRVEAVTGFGVLEHFKQQQQLLDAVAVILKTAPKDIPSRVEALLKEIKDFKQQVQDAKNKKAVSIDDIMSSADAIGDTRIIVYRVDNVDMQSMRNMLDNIKDRLKDGVAVLAGVCDGKVNIVAGATKSAVQQGIHAGNLAKRIAASLGGSGGGRPDMGQAGAKNAEALDKALAGARDIISEQMKAKVES</sequence>
<evidence type="ECO:0000256" key="4">
    <source>
        <dbReference type="ARBA" id="ARBA00022598"/>
    </source>
</evidence>
<dbReference type="HOGENOM" id="CLU_004485_1_1_9"/>
<dbReference type="FunFam" id="2.40.30.130:FF:000001">
    <property type="entry name" value="Alanine--tRNA ligase"/>
    <property type="match status" value="1"/>
</dbReference>
<dbReference type="InterPro" id="IPR018163">
    <property type="entry name" value="Thr/Ala-tRNA-synth_IIc_edit"/>
</dbReference>
<evidence type="ECO:0000256" key="1">
    <source>
        <dbReference type="ARBA" id="ARBA00004496"/>
    </source>
</evidence>
<dbReference type="InterPro" id="IPR018162">
    <property type="entry name" value="Ala-tRNA-ligase_IIc_anticod-bd"/>
</dbReference>
<dbReference type="GO" id="GO:0000049">
    <property type="term" value="F:tRNA binding"/>
    <property type="evidence" value="ECO:0007669"/>
    <property type="project" value="UniProtKB-KW"/>
</dbReference>
<dbReference type="Gene3D" id="2.40.30.130">
    <property type="match status" value="1"/>
</dbReference>
<feature type="domain" description="Alanyl-transfer RNA synthetases family profile" evidence="15">
    <location>
        <begin position="4"/>
        <end position="711"/>
    </location>
</feature>
<accession>F3ZX86</accession>
<dbReference type="SUPFAM" id="SSF55186">
    <property type="entry name" value="ThrRS/AlaRS common domain"/>
    <property type="match status" value="1"/>
</dbReference>
<dbReference type="GO" id="GO:0016740">
    <property type="term" value="F:transferase activity"/>
    <property type="evidence" value="ECO:0007669"/>
    <property type="project" value="UniProtKB-ARBA"/>
</dbReference>
<dbReference type="GO" id="GO:0005829">
    <property type="term" value="C:cytosol"/>
    <property type="evidence" value="ECO:0007669"/>
    <property type="project" value="TreeGrafter"/>
</dbReference>
<comment type="function">
    <text evidence="12 14">Catalyzes the attachment of alanine to tRNA(Ala) in a two-step reaction: alanine is first activated by ATP to form Ala-AMP and then transferred to the acceptor end of tRNA(Ala). Also edits incorrectly charged Ser-tRNA(Ala) and Gly-tRNA(Ala) via its editing domain.</text>
</comment>
<dbReference type="Pfam" id="PF01411">
    <property type="entry name" value="tRNA-synt_2c"/>
    <property type="match status" value="1"/>
</dbReference>
<dbReference type="GO" id="GO:0004813">
    <property type="term" value="F:alanine-tRNA ligase activity"/>
    <property type="evidence" value="ECO:0007669"/>
    <property type="project" value="UniProtKB-UniRule"/>
</dbReference>
<keyword evidence="3 14" id="KW-0820">tRNA-binding</keyword>
<dbReference type="FunFam" id="3.30.930.10:FF:000004">
    <property type="entry name" value="Alanine--tRNA ligase"/>
    <property type="match status" value="1"/>
</dbReference>
<proteinExistence type="inferred from homology"/>
<evidence type="ECO:0000256" key="9">
    <source>
        <dbReference type="ARBA" id="ARBA00022884"/>
    </source>
</evidence>
<dbReference type="Pfam" id="PF02272">
    <property type="entry name" value="DHHA1"/>
    <property type="match status" value="1"/>
</dbReference>
<dbReference type="InterPro" id="IPR023033">
    <property type="entry name" value="Ala_tRNA_ligase_euk/bac"/>
</dbReference>
<dbReference type="OrthoDB" id="9803884at2"/>
<dbReference type="EC" id="6.1.1.7" evidence="14"/>
<protein>
    <recommendedName>
        <fullName evidence="14">Alanine--tRNA ligase</fullName>
        <ecNumber evidence="14">6.1.1.7</ecNumber>
    </recommendedName>
    <alternativeName>
        <fullName evidence="14">Alanyl-tRNA synthetase</fullName>
        <shortName evidence="14">AlaRS</shortName>
    </alternativeName>
</protein>
<feature type="binding site" evidence="14">
    <location>
        <position position="570"/>
    </location>
    <ligand>
        <name>Zn(2+)</name>
        <dbReference type="ChEBI" id="CHEBI:29105"/>
    </ligand>
</feature>
<dbReference type="PRINTS" id="PR00980">
    <property type="entry name" value="TRNASYNTHALA"/>
</dbReference>
<evidence type="ECO:0000256" key="11">
    <source>
        <dbReference type="ARBA" id="ARBA00023146"/>
    </source>
</evidence>
<dbReference type="FunFam" id="3.10.310.40:FF:000001">
    <property type="entry name" value="Alanine--tRNA ligase"/>
    <property type="match status" value="1"/>
</dbReference>
<dbReference type="Gene3D" id="3.30.980.10">
    <property type="entry name" value="Threonyl-trna Synthetase, Chain A, domain 2"/>
    <property type="match status" value="1"/>
</dbReference>
<comment type="similarity">
    <text evidence="2 14">Belongs to the class-II aminoacyl-tRNA synthetase family.</text>
</comment>